<keyword evidence="6" id="KW-1185">Reference proteome</keyword>
<dbReference type="GO" id="GO:0003841">
    <property type="term" value="F:1-acylglycerol-3-phosphate O-acyltransferase activity"/>
    <property type="evidence" value="ECO:0007669"/>
    <property type="project" value="TreeGrafter"/>
</dbReference>
<evidence type="ECO:0000313" key="6">
    <source>
        <dbReference type="Proteomes" id="UP000317835"/>
    </source>
</evidence>
<evidence type="ECO:0000256" key="3">
    <source>
        <dbReference type="ARBA" id="ARBA00023315"/>
    </source>
</evidence>
<evidence type="ECO:0000256" key="2">
    <source>
        <dbReference type="ARBA" id="ARBA00022679"/>
    </source>
</evidence>
<dbReference type="EMBL" id="CP036426">
    <property type="protein sequence ID" value="QDV32817.1"/>
    <property type="molecule type" value="Genomic_DNA"/>
</dbReference>
<dbReference type="PANTHER" id="PTHR10434">
    <property type="entry name" value="1-ACYL-SN-GLYCEROL-3-PHOSPHATE ACYLTRANSFERASE"/>
    <property type="match status" value="1"/>
</dbReference>
<organism evidence="5 6">
    <name type="scientific">Tautonia plasticadhaerens</name>
    <dbReference type="NCBI Taxonomy" id="2527974"/>
    <lineage>
        <taxon>Bacteria</taxon>
        <taxon>Pseudomonadati</taxon>
        <taxon>Planctomycetota</taxon>
        <taxon>Planctomycetia</taxon>
        <taxon>Isosphaerales</taxon>
        <taxon>Isosphaeraceae</taxon>
        <taxon>Tautonia</taxon>
    </lineage>
</organism>
<dbReference type="GO" id="GO:0006654">
    <property type="term" value="P:phosphatidic acid biosynthetic process"/>
    <property type="evidence" value="ECO:0007669"/>
    <property type="project" value="TreeGrafter"/>
</dbReference>
<dbReference type="KEGG" id="tpla:ElP_06570"/>
<dbReference type="SUPFAM" id="SSF69593">
    <property type="entry name" value="Glycerol-3-phosphate (1)-acyltransferase"/>
    <property type="match status" value="1"/>
</dbReference>
<evidence type="ECO:0000313" key="5">
    <source>
        <dbReference type="EMBL" id="QDV32817.1"/>
    </source>
</evidence>
<dbReference type="CDD" id="cd07989">
    <property type="entry name" value="LPLAT_AGPAT-like"/>
    <property type="match status" value="1"/>
</dbReference>
<keyword evidence="2 5" id="KW-0808">Transferase</keyword>
<sequence length="406" mass="45126">MRRMPLADEFPYRFRSPSVHPLWVRAGAVAFRQMLRRGLRIEARDVEGLDRISPLIERGDGVLIAPNHCDDADAGIVFELGMALRRPFYFMAAYQIFKGKAAFVLPRVGCFPVDREGADLRAFKTAVELLGGSPNPLVVFPEGEIYHMADRLTPIREGVAAIASSALRKRRAAGRTVWIVPVGLKYRFLDDHDPRPAMDAQMTTLEAHFRRQPRPGKPLVDRIYAFAEGAVALKEAEYLGSARSGPLPARLADLREHIVGGIEDRRLGRRKSDPMPVRVKELRRVCLDVLADPAADRGQVEQARHDLGDLFVVVQLFSYPGDYVRDCPTLERVAEVLMKLEQDTLGTPFPRPRGPRRAVVRVGEPIDVGAFSPASERPRKAAAAVTVELESRLQGLLDAIGPGRPL</sequence>
<comment type="pathway">
    <text evidence="1">Lipid metabolism.</text>
</comment>
<protein>
    <submittedName>
        <fullName evidence="5">Acyltransferase</fullName>
    </submittedName>
</protein>
<name>A0A518GW46_9BACT</name>
<feature type="domain" description="Phospholipid/glycerol acyltransferase" evidence="4">
    <location>
        <begin position="62"/>
        <end position="187"/>
    </location>
</feature>
<dbReference type="Pfam" id="PF01553">
    <property type="entry name" value="Acyltransferase"/>
    <property type="match status" value="1"/>
</dbReference>
<dbReference type="AlphaFoldDB" id="A0A518GW46"/>
<dbReference type="RefSeq" id="WP_145267190.1">
    <property type="nucleotide sequence ID" value="NZ_CP036426.1"/>
</dbReference>
<dbReference type="PANTHER" id="PTHR10434:SF40">
    <property type="entry name" value="1-ACYL-SN-GLYCEROL-3-PHOSPHATE ACYLTRANSFERASE"/>
    <property type="match status" value="1"/>
</dbReference>
<proteinExistence type="predicted"/>
<dbReference type="Proteomes" id="UP000317835">
    <property type="component" value="Chromosome"/>
</dbReference>
<accession>A0A518GW46</accession>
<keyword evidence="3 5" id="KW-0012">Acyltransferase</keyword>
<evidence type="ECO:0000259" key="4">
    <source>
        <dbReference type="SMART" id="SM00563"/>
    </source>
</evidence>
<reference evidence="5 6" key="1">
    <citation type="submission" date="2019-02" db="EMBL/GenBank/DDBJ databases">
        <title>Deep-cultivation of Planctomycetes and their phenomic and genomic characterization uncovers novel biology.</title>
        <authorList>
            <person name="Wiegand S."/>
            <person name="Jogler M."/>
            <person name="Boedeker C."/>
            <person name="Pinto D."/>
            <person name="Vollmers J."/>
            <person name="Rivas-Marin E."/>
            <person name="Kohn T."/>
            <person name="Peeters S.H."/>
            <person name="Heuer A."/>
            <person name="Rast P."/>
            <person name="Oberbeckmann S."/>
            <person name="Bunk B."/>
            <person name="Jeske O."/>
            <person name="Meyerdierks A."/>
            <person name="Storesund J.E."/>
            <person name="Kallscheuer N."/>
            <person name="Luecker S."/>
            <person name="Lage O.M."/>
            <person name="Pohl T."/>
            <person name="Merkel B.J."/>
            <person name="Hornburger P."/>
            <person name="Mueller R.-W."/>
            <person name="Bruemmer F."/>
            <person name="Labrenz M."/>
            <person name="Spormann A.M."/>
            <person name="Op den Camp H."/>
            <person name="Overmann J."/>
            <person name="Amann R."/>
            <person name="Jetten M.S.M."/>
            <person name="Mascher T."/>
            <person name="Medema M.H."/>
            <person name="Devos D.P."/>
            <person name="Kaster A.-K."/>
            <person name="Ovreas L."/>
            <person name="Rohde M."/>
            <person name="Galperin M.Y."/>
            <person name="Jogler C."/>
        </authorList>
    </citation>
    <scope>NUCLEOTIDE SEQUENCE [LARGE SCALE GENOMIC DNA]</scope>
    <source>
        <strain evidence="5 6">ElP</strain>
    </source>
</reference>
<evidence type="ECO:0000256" key="1">
    <source>
        <dbReference type="ARBA" id="ARBA00005189"/>
    </source>
</evidence>
<gene>
    <name evidence="5" type="ORF">ElP_06570</name>
</gene>
<dbReference type="SMART" id="SM00563">
    <property type="entry name" value="PlsC"/>
    <property type="match status" value="1"/>
</dbReference>
<dbReference type="InterPro" id="IPR002123">
    <property type="entry name" value="Plipid/glycerol_acylTrfase"/>
</dbReference>
<dbReference type="OrthoDB" id="9806008at2"/>